<dbReference type="EMBL" id="AVPL01000007">
    <property type="protein sequence ID" value="KGN42249.1"/>
    <property type="molecule type" value="Genomic_DNA"/>
</dbReference>
<feature type="domain" description="DUF4349" evidence="5">
    <location>
        <begin position="92"/>
        <end position="297"/>
    </location>
</feature>
<keyword evidence="4" id="KW-0732">Signal</keyword>
<sequence length="326" mass="33171">MESIMRTSVLRRSPSGRRRLTALSLAALLGLGGLTACAGASDEAGGDTSGSAAVDQSEVAPQPTDGDRTAGFAGGAKVEVAPDSIRVGTGDKLVRRASLQLKVGSLRGSAERIRSIATSQGGAVVAEELYSPRGTGADTAGSITISVPASSLESTIGLIEKVGDVQFRSSSSEDVTATYVDTEARVKSLTESVGRIRDLLATAKSISDLVALENELSRRQAELDALTAQLANLKDAVAMSPISISLSTDDFEPVTAGGFLSGLRSGWAAFLSSLSVLATALGAVLPFALAGALVGVPAVMWWRRRRVGAVPALAHPGGTPPSASAG</sequence>
<comment type="caution">
    <text evidence="6">The sequence shown here is derived from an EMBL/GenBank/DDBJ whole genome shotgun (WGS) entry which is preliminary data.</text>
</comment>
<feature type="chain" id="PRO_5038835174" description="DUF4349 domain-containing protein" evidence="4">
    <location>
        <begin position="39"/>
        <end position="326"/>
    </location>
</feature>
<dbReference type="STRING" id="1385519.N801_01530"/>
<dbReference type="Pfam" id="PF14257">
    <property type="entry name" value="DUF4349"/>
    <property type="match status" value="1"/>
</dbReference>
<evidence type="ECO:0000256" key="1">
    <source>
        <dbReference type="SAM" id="Coils"/>
    </source>
</evidence>
<dbReference type="AlphaFoldDB" id="A0A0A0JZR0"/>
<keyword evidence="3" id="KW-1133">Transmembrane helix</keyword>
<evidence type="ECO:0000259" key="5">
    <source>
        <dbReference type="Pfam" id="PF14257"/>
    </source>
</evidence>
<proteinExistence type="predicted"/>
<feature type="region of interest" description="Disordered" evidence="2">
    <location>
        <begin position="41"/>
        <end position="72"/>
    </location>
</feature>
<organism evidence="6 7">
    <name type="scientific">Knoellia aerolata DSM 18566</name>
    <dbReference type="NCBI Taxonomy" id="1385519"/>
    <lineage>
        <taxon>Bacteria</taxon>
        <taxon>Bacillati</taxon>
        <taxon>Actinomycetota</taxon>
        <taxon>Actinomycetes</taxon>
        <taxon>Micrococcales</taxon>
        <taxon>Intrasporangiaceae</taxon>
        <taxon>Knoellia</taxon>
    </lineage>
</organism>
<accession>A0A0A0JZR0</accession>
<gene>
    <name evidence="6" type="ORF">N801_01530</name>
</gene>
<keyword evidence="1" id="KW-0175">Coiled coil</keyword>
<evidence type="ECO:0000256" key="3">
    <source>
        <dbReference type="SAM" id="Phobius"/>
    </source>
</evidence>
<dbReference type="Proteomes" id="UP000030013">
    <property type="component" value="Unassembled WGS sequence"/>
</dbReference>
<evidence type="ECO:0000256" key="2">
    <source>
        <dbReference type="SAM" id="MobiDB-lite"/>
    </source>
</evidence>
<feature type="signal peptide" evidence="4">
    <location>
        <begin position="1"/>
        <end position="38"/>
    </location>
</feature>
<protein>
    <recommendedName>
        <fullName evidence="5">DUF4349 domain-containing protein</fullName>
    </recommendedName>
</protein>
<evidence type="ECO:0000256" key="4">
    <source>
        <dbReference type="SAM" id="SignalP"/>
    </source>
</evidence>
<keyword evidence="7" id="KW-1185">Reference proteome</keyword>
<reference evidence="6 7" key="1">
    <citation type="submission" date="2013-08" db="EMBL/GenBank/DDBJ databases">
        <title>The genome sequence of Knoellia aerolata.</title>
        <authorList>
            <person name="Zhu W."/>
            <person name="Wang G."/>
        </authorList>
    </citation>
    <scope>NUCLEOTIDE SEQUENCE [LARGE SCALE GENOMIC DNA]</scope>
    <source>
        <strain evidence="6 7">DSM 18566</strain>
    </source>
</reference>
<keyword evidence="3" id="KW-0812">Transmembrane</keyword>
<evidence type="ECO:0000313" key="6">
    <source>
        <dbReference type="EMBL" id="KGN42249.1"/>
    </source>
</evidence>
<feature type="transmembrane region" description="Helical" evidence="3">
    <location>
        <begin position="267"/>
        <end position="296"/>
    </location>
</feature>
<dbReference type="eggNOG" id="COG3206">
    <property type="taxonomic scope" value="Bacteria"/>
</dbReference>
<evidence type="ECO:0000313" key="7">
    <source>
        <dbReference type="Proteomes" id="UP000030013"/>
    </source>
</evidence>
<keyword evidence="3" id="KW-0472">Membrane</keyword>
<dbReference type="InterPro" id="IPR025645">
    <property type="entry name" value="DUF4349"/>
</dbReference>
<feature type="coiled-coil region" evidence="1">
    <location>
        <begin position="209"/>
        <end position="236"/>
    </location>
</feature>
<name>A0A0A0JZR0_9MICO</name>